<keyword evidence="6" id="KW-0811">Translocation</keyword>
<dbReference type="GO" id="GO:0015031">
    <property type="term" value="P:protein transport"/>
    <property type="evidence" value="ECO:0007669"/>
    <property type="project" value="UniProtKB-KW"/>
</dbReference>
<keyword evidence="5" id="KW-0653">Protein transport</keyword>
<reference evidence="12" key="1">
    <citation type="submission" date="2022-10" db="EMBL/GenBank/DDBJ databases">
        <title>Tapping the CABI collections for fungal endophytes: first genome assemblies for Collariella, Neodidymelliopsis, Ascochyta clinopodiicola, Didymella pomorum, Didymosphaeria variabile, Neocosmospora piperis and Neocucurbitaria cava.</title>
        <authorList>
            <person name="Hill R."/>
        </authorList>
    </citation>
    <scope>NUCLEOTIDE SEQUENCE</scope>
    <source>
        <strain evidence="12">IMI 356815</strain>
    </source>
</reference>
<evidence type="ECO:0000256" key="3">
    <source>
        <dbReference type="ARBA" id="ARBA00022448"/>
    </source>
</evidence>
<feature type="compositionally biased region" description="Low complexity" evidence="11">
    <location>
        <begin position="1"/>
        <end position="39"/>
    </location>
</feature>
<dbReference type="PANTHER" id="PTHR12960:SF0">
    <property type="entry name" value="MRNA EXPORT FACTOR GLE1"/>
    <property type="match status" value="1"/>
</dbReference>
<dbReference type="InterPro" id="IPR012476">
    <property type="entry name" value="GLE1"/>
</dbReference>
<dbReference type="Pfam" id="PF07817">
    <property type="entry name" value="GLE1"/>
    <property type="match status" value="1"/>
</dbReference>
<evidence type="ECO:0000256" key="10">
    <source>
        <dbReference type="ARBA" id="ARBA00029983"/>
    </source>
</evidence>
<comment type="similarity">
    <text evidence="2">Belongs to the GLE1 family.</text>
</comment>
<keyword evidence="7" id="KW-0906">Nuclear pore complex</keyword>
<dbReference type="GO" id="GO:0000822">
    <property type="term" value="F:inositol hexakisphosphate binding"/>
    <property type="evidence" value="ECO:0007669"/>
    <property type="project" value="TreeGrafter"/>
</dbReference>
<feature type="region of interest" description="Disordered" evidence="11">
    <location>
        <begin position="156"/>
        <end position="247"/>
    </location>
</feature>
<evidence type="ECO:0000256" key="7">
    <source>
        <dbReference type="ARBA" id="ARBA00023132"/>
    </source>
</evidence>
<proteinExistence type="inferred from homology"/>
<name>A0A9W8XMK8_9PLEO</name>
<keyword evidence="13" id="KW-1185">Reference proteome</keyword>
<evidence type="ECO:0000256" key="11">
    <source>
        <dbReference type="SAM" id="MobiDB-lite"/>
    </source>
</evidence>
<gene>
    <name evidence="12" type="ORF">N0V89_006278</name>
</gene>
<feature type="compositionally biased region" description="Low complexity" evidence="11">
    <location>
        <begin position="216"/>
        <end position="236"/>
    </location>
</feature>
<keyword evidence="4" id="KW-0509">mRNA transport</keyword>
<protein>
    <recommendedName>
        <fullName evidence="9">mRNA export factor GLE1</fullName>
    </recommendedName>
    <alternativeName>
        <fullName evidence="10">Nucleoporin GLE1</fullName>
    </alternativeName>
</protein>
<dbReference type="AlphaFoldDB" id="A0A9W8XMK8"/>
<feature type="region of interest" description="Disordered" evidence="11">
    <location>
        <begin position="1"/>
        <end position="53"/>
    </location>
</feature>
<evidence type="ECO:0000256" key="6">
    <source>
        <dbReference type="ARBA" id="ARBA00023010"/>
    </source>
</evidence>
<sequence>MPAASGASSTSMNTSNSFSSSWLGSSPSRQSPVRQSPQRNGLRSSRGSLILDTYESPSRKLQLEFNNILSHSDREFHKKLDQDAAERARLHNEQLARAAQEHQRVLEEATREMERIKLEEENQRLRRAVAQETEIQRLKEQKMKEEADARQRQLEAKLREEEVSREAAERQRRIQEAAEKARAQKEQEEAARRKRDEDERRAREAAAAPPPPVQKPQPTQAVQPPAAPPVVASAAPAAPPPSSTPSADILEVHKKYLALHGSMKQFRKQFTAAHKDKQDPLKPIVGDLRRNMNKRLGQITVDFQDSKKAIASIRAECFDTAINAGGPMIDIRPFLITHQITNDADAQYPQLLLYAWIWFEKYLITQWYNEASKEDGRIITQLSLIAASLYLDPKYMLKGTIPMTDTLIAKLHRICPMMFGIRGNATTDRAGLGLDKIHPNESDMNRYSQLMTGVGAGYAALTHRKFAGKPPAIPISEYWRAVALIANTPAEALYPGHFLCLQGLLRDNAKKFLATYGVAAKAVLRRATFDLPNRVPEPRAGVQEERSGLHAAANLVRVLPDVWQKKENISIK</sequence>
<dbReference type="Proteomes" id="UP001140513">
    <property type="component" value="Unassembled WGS sequence"/>
</dbReference>
<evidence type="ECO:0000256" key="8">
    <source>
        <dbReference type="ARBA" id="ARBA00023242"/>
    </source>
</evidence>
<evidence type="ECO:0000256" key="5">
    <source>
        <dbReference type="ARBA" id="ARBA00022927"/>
    </source>
</evidence>
<dbReference type="GO" id="GO:0005737">
    <property type="term" value="C:cytoplasm"/>
    <property type="evidence" value="ECO:0007669"/>
    <property type="project" value="TreeGrafter"/>
</dbReference>
<dbReference type="RefSeq" id="XP_056072315.1">
    <property type="nucleotide sequence ID" value="XM_056215048.1"/>
</dbReference>
<evidence type="ECO:0000313" key="12">
    <source>
        <dbReference type="EMBL" id="KAJ4354541.1"/>
    </source>
</evidence>
<dbReference type="GO" id="GO:0031369">
    <property type="term" value="F:translation initiation factor binding"/>
    <property type="evidence" value="ECO:0007669"/>
    <property type="project" value="TreeGrafter"/>
</dbReference>
<keyword evidence="8" id="KW-0539">Nucleus</keyword>
<evidence type="ECO:0000256" key="9">
    <source>
        <dbReference type="ARBA" id="ARBA00026227"/>
    </source>
</evidence>
<dbReference type="GeneID" id="80909808"/>
<evidence type="ECO:0000256" key="2">
    <source>
        <dbReference type="ARBA" id="ARBA00011056"/>
    </source>
</evidence>
<dbReference type="EMBL" id="JAPEUX010000004">
    <property type="protein sequence ID" value="KAJ4354541.1"/>
    <property type="molecule type" value="Genomic_DNA"/>
</dbReference>
<dbReference type="InterPro" id="IPR038506">
    <property type="entry name" value="GLE1-like_sf"/>
</dbReference>
<comment type="caution">
    <text evidence="12">The sequence shown here is derived from an EMBL/GenBank/DDBJ whole genome shotgun (WGS) entry which is preliminary data.</text>
</comment>
<evidence type="ECO:0000256" key="1">
    <source>
        <dbReference type="ARBA" id="ARBA00004567"/>
    </source>
</evidence>
<dbReference type="GO" id="GO:0044614">
    <property type="term" value="C:nuclear pore cytoplasmic filaments"/>
    <property type="evidence" value="ECO:0007669"/>
    <property type="project" value="TreeGrafter"/>
</dbReference>
<accession>A0A9W8XMK8</accession>
<organism evidence="12 13">
    <name type="scientific">Didymosphaeria variabile</name>
    <dbReference type="NCBI Taxonomy" id="1932322"/>
    <lineage>
        <taxon>Eukaryota</taxon>
        <taxon>Fungi</taxon>
        <taxon>Dikarya</taxon>
        <taxon>Ascomycota</taxon>
        <taxon>Pezizomycotina</taxon>
        <taxon>Dothideomycetes</taxon>
        <taxon>Pleosporomycetidae</taxon>
        <taxon>Pleosporales</taxon>
        <taxon>Massarineae</taxon>
        <taxon>Didymosphaeriaceae</taxon>
        <taxon>Didymosphaeria</taxon>
    </lineage>
</organism>
<dbReference type="GO" id="GO:0005543">
    <property type="term" value="F:phospholipid binding"/>
    <property type="evidence" value="ECO:0007669"/>
    <property type="project" value="TreeGrafter"/>
</dbReference>
<dbReference type="Gene3D" id="1.25.40.510">
    <property type="entry name" value="GLE1-like"/>
    <property type="match status" value="1"/>
</dbReference>
<dbReference type="OrthoDB" id="420884at2759"/>
<dbReference type="PANTHER" id="PTHR12960">
    <property type="entry name" value="GLE-1-RELATED"/>
    <property type="match status" value="1"/>
</dbReference>
<evidence type="ECO:0000256" key="4">
    <source>
        <dbReference type="ARBA" id="ARBA00022816"/>
    </source>
</evidence>
<comment type="subcellular location">
    <subcellularLocation>
        <location evidence="1">Nucleus</location>
        <location evidence="1">Nuclear pore complex</location>
    </subcellularLocation>
</comment>
<feature type="compositionally biased region" description="Basic and acidic residues" evidence="11">
    <location>
        <begin position="156"/>
        <end position="204"/>
    </location>
</feature>
<keyword evidence="3" id="KW-0813">Transport</keyword>
<evidence type="ECO:0000313" key="13">
    <source>
        <dbReference type="Proteomes" id="UP001140513"/>
    </source>
</evidence>
<dbReference type="GO" id="GO:0016973">
    <property type="term" value="P:poly(A)+ mRNA export from nucleus"/>
    <property type="evidence" value="ECO:0007669"/>
    <property type="project" value="InterPro"/>
</dbReference>